<dbReference type="SUPFAM" id="SSF53474">
    <property type="entry name" value="alpha/beta-Hydrolases"/>
    <property type="match status" value="1"/>
</dbReference>
<dbReference type="RefSeq" id="WP_246083960.1">
    <property type="nucleotide sequence ID" value="NZ_JBHMDG010000012.1"/>
</dbReference>
<evidence type="ECO:0000313" key="2">
    <source>
        <dbReference type="EMBL" id="MFB9313672.1"/>
    </source>
</evidence>
<dbReference type="EMBL" id="JBHMDG010000012">
    <property type="protein sequence ID" value="MFB9313672.1"/>
    <property type="molecule type" value="Genomic_DNA"/>
</dbReference>
<dbReference type="InterPro" id="IPR029058">
    <property type="entry name" value="AB_hydrolase_fold"/>
</dbReference>
<protein>
    <submittedName>
        <fullName evidence="2">Alpha/beta fold hydrolase</fullName>
    </submittedName>
</protein>
<dbReference type="Pfam" id="PF12697">
    <property type="entry name" value="Abhydrolase_6"/>
    <property type="match status" value="1"/>
</dbReference>
<feature type="domain" description="AB hydrolase-1" evidence="1">
    <location>
        <begin position="89"/>
        <end position="345"/>
    </location>
</feature>
<organism evidence="2 3">
    <name type="scientific">Nocardioides plantarum</name>
    <dbReference type="NCBI Taxonomy" id="29299"/>
    <lineage>
        <taxon>Bacteria</taxon>
        <taxon>Bacillati</taxon>
        <taxon>Actinomycetota</taxon>
        <taxon>Actinomycetes</taxon>
        <taxon>Propionibacteriales</taxon>
        <taxon>Nocardioidaceae</taxon>
        <taxon>Nocardioides</taxon>
    </lineage>
</organism>
<comment type="caution">
    <text evidence="2">The sequence shown here is derived from an EMBL/GenBank/DDBJ whole genome shotgun (WGS) entry which is preliminary data.</text>
</comment>
<dbReference type="GO" id="GO:0016787">
    <property type="term" value="F:hydrolase activity"/>
    <property type="evidence" value="ECO:0007669"/>
    <property type="project" value="UniProtKB-KW"/>
</dbReference>
<evidence type="ECO:0000259" key="1">
    <source>
        <dbReference type="Pfam" id="PF12697"/>
    </source>
</evidence>
<dbReference type="InterPro" id="IPR000073">
    <property type="entry name" value="AB_hydrolase_1"/>
</dbReference>
<reference evidence="2 3" key="1">
    <citation type="submission" date="2024-09" db="EMBL/GenBank/DDBJ databases">
        <authorList>
            <person name="Sun Q."/>
            <person name="Mori K."/>
        </authorList>
    </citation>
    <scope>NUCLEOTIDE SEQUENCE [LARGE SCALE GENOMIC DNA]</scope>
    <source>
        <strain evidence="2 3">JCM 9626</strain>
    </source>
</reference>
<accession>A0ABV5KAB6</accession>
<gene>
    <name evidence="2" type="ORF">ACFFRI_11515</name>
</gene>
<sequence length="361" mass="38662">MTTGRRRLLGAIGGAVGLAAAGTAVGLLRQQRSVGRDAGDEVAFGTLRSSPITVVADDGLPLHVEVDEVEEDDQPRRRRGQGRGPAVTVVFAHGYCLNLDSWHFQRAAYRGLVRTVYYDQRSHGRSGRSEREHATIDQLGHDLRAVIEQVVPDGPVVLVGHSMGGMTVCALAEHYPELIGDKVIGVALLSTTAGGLDVSRILLPLLPARLTNRATHRAVATLAVGHGAVDQVRRVGRFIANVATSRFAFGGDVPPSYVSFVDDMLAATPFEVVADFFPSFSGLDKFDHVEVLDQVPVSVICGTADKLTSVGHSRKLHARIPSSRLLECEGAGHMVPLERHDQVNAELDQLITAATTRAGAR</sequence>
<dbReference type="PANTHER" id="PTHR43433">
    <property type="entry name" value="HYDROLASE, ALPHA/BETA FOLD FAMILY PROTEIN"/>
    <property type="match status" value="1"/>
</dbReference>
<keyword evidence="2" id="KW-0378">Hydrolase</keyword>
<keyword evidence="3" id="KW-1185">Reference proteome</keyword>
<dbReference type="InterPro" id="IPR006311">
    <property type="entry name" value="TAT_signal"/>
</dbReference>
<dbReference type="Proteomes" id="UP001589750">
    <property type="component" value="Unassembled WGS sequence"/>
</dbReference>
<proteinExistence type="predicted"/>
<dbReference type="PANTHER" id="PTHR43433:SF1">
    <property type="entry name" value="BLL5160 PROTEIN"/>
    <property type="match status" value="1"/>
</dbReference>
<evidence type="ECO:0000313" key="3">
    <source>
        <dbReference type="Proteomes" id="UP001589750"/>
    </source>
</evidence>
<dbReference type="PROSITE" id="PS51318">
    <property type="entry name" value="TAT"/>
    <property type="match status" value="1"/>
</dbReference>
<dbReference type="InterPro" id="IPR050471">
    <property type="entry name" value="AB_hydrolase"/>
</dbReference>
<name>A0ABV5KAB6_9ACTN</name>
<dbReference type="Gene3D" id="3.40.50.1820">
    <property type="entry name" value="alpha/beta hydrolase"/>
    <property type="match status" value="1"/>
</dbReference>